<sequence>MKIVVLDGYTLNPGDNPWDPLAALGDLTVYDRTNPEDVLERSRGAEILITNKTRLNADTLAALPDLRCIGVIATGYDVVDIAAAGKRGIPVMNVVNYGTEAVAQHAFALLLELCRRTALHDAGIRSGRWAAGPDWCFWDTPQVELSGKVMGILGFGTIGRRVAELAHAFGMKVIAASARKSAAELSASSAPVSFPVEFVEMDELFRASDVLSLHCPLTDQTRAIVNAANIASMKDGAILLNLARGPLLDEAAVAEALASGKLGGLGADVVSVEPIAQDNPLLASPNTLLTPHIAWATRTARQNITRIIAENIAGWMAGQPKSVVNKAYLNG</sequence>
<dbReference type="AlphaFoldDB" id="E5Y360"/>
<dbReference type="SUPFAM" id="SSF52283">
    <property type="entry name" value="Formate/glycerate dehydrogenase catalytic domain-like"/>
    <property type="match status" value="1"/>
</dbReference>
<name>E5Y360_BILW3</name>
<comment type="similarity">
    <text evidence="1 4">Belongs to the D-isomer specific 2-hydroxyacid dehydrogenase family.</text>
</comment>
<keyword evidence="8" id="KW-1185">Reference proteome</keyword>
<dbReference type="PROSITE" id="PS00671">
    <property type="entry name" value="D_2_HYDROXYACID_DH_3"/>
    <property type="match status" value="1"/>
</dbReference>
<keyword evidence="2 4" id="KW-0560">Oxidoreductase</keyword>
<evidence type="ECO:0000256" key="1">
    <source>
        <dbReference type="ARBA" id="ARBA00005854"/>
    </source>
</evidence>
<dbReference type="PROSITE" id="PS00670">
    <property type="entry name" value="D_2_HYDROXYACID_DH_2"/>
    <property type="match status" value="1"/>
</dbReference>
<comment type="caution">
    <text evidence="7">The sequence shown here is derived from an EMBL/GenBank/DDBJ whole genome shotgun (WGS) entry which is preliminary data.</text>
</comment>
<dbReference type="HOGENOM" id="CLU_019796_1_3_7"/>
<dbReference type="GO" id="GO:0016616">
    <property type="term" value="F:oxidoreductase activity, acting on the CH-OH group of donors, NAD or NADP as acceptor"/>
    <property type="evidence" value="ECO:0007669"/>
    <property type="project" value="InterPro"/>
</dbReference>
<dbReference type="InterPro" id="IPR006140">
    <property type="entry name" value="D-isomer_DH_NAD-bd"/>
</dbReference>
<dbReference type="InterPro" id="IPR029753">
    <property type="entry name" value="D-isomer_DH_CS"/>
</dbReference>
<dbReference type="Proteomes" id="UP000006034">
    <property type="component" value="Unassembled WGS sequence"/>
</dbReference>
<reference evidence="7 8" key="2">
    <citation type="submission" date="2013-04" db="EMBL/GenBank/DDBJ databases">
        <title>The Genome Sequence of Bilophila wadsworthia 3_1_6.</title>
        <authorList>
            <consortium name="The Broad Institute Genomics Platform"/>
            <person name="Earl A."/>
            <person name="Ward D."/>
            <person name="Feldgarden M."/>
            <person name="Gevers D."/>
            <person name="Sibley C."/>
            <person name="Strauss J."/>
            <person name="Allen-Vercoe E."/>
            <person name="Walker B."/>
            <person name="Young S."/>
            <person name="Zeng Q."/>
            <person name="Gargeya S."/>
            <person name="Fitzgerald M."/>
            <person name="Haas B."/>
            <person name="Abouelleil A."/>
            <person name="Allen A.W."/>
            <person name="Alvarado L."/>
            <person name="Arachchi H.M."/>
            <person name="Berlin A.M."/>
            <person name="Chapman S.B."/>
            <person name="Gainer-Dewar J."/>
            <person name="Goldberg J."/>
            <person name="Griggs A."/>
            <person name="Gujja S."/>
            <person name="Hansen M."/>
            <person name="Howarth C."/>
            <person name="Imamovic A."/>
            <person name="Ireland A."/>
            <person name="Larimer J."/>
            <person name="McCowan C."/>
            <person name="Murphy C."/>
            <person name="Pearson M."/>
            <person name="Poon T.W."/>
            <person name="Priest M."/>
            <person name="Roberts A."/>
            <person name="Saif S."/>
            <person name="Shea T."/>
            <person name="Sisk P."/>
            <person name="Sykes S."/>
            <person name="Wortman J."/>
            <person name="Nusbaum C."/>
            <person name="Birren B."/>
        </authorList>
    </citation>
    <scope>NUCLEOTIDE SEQUENCE [LARGE SCALE GENOMIC DNA]</scope>
    <source>
        <strain evidence="7 8">3_1_6</strain>
    </source>
</reference>
<dbReference type="GeneID" id="78085764"/>
<dbReference type="Gene3D" id="3.40.50.720">
    <property type="entry name" value="NAD(P)-binding Rossmann-like Domain"/>
    <property type="match status" value="2"/>
</dbReference>
<dbReference type="InterPro" id="IPR006139">
    <property type="entry name" value="D-isomer_2_OHA_DH_cat_dom"/>
</dbReference>
<dbReference type="EMBL" id="ADCP02000001">
    <property type="protein sequence ID" value="EFV45592.1"/>
    <property type="molecule type" value="Genomic_DNA"/>
</dbReference>
<evidence type="ECO:0000313" key="7">
    <source>
        <dbReference type="EMBL" id="EFV45592.1"/>
    </source>
</evidence>
<feature type="domain" description="D-isomer specific 2-hydroxyacid dehydrogenase catalytic" evidence="5">
    <location>
        <begin position="20"/>
        <end position="325"/>
    </location>
</feature>
<dbReference type="RefSeq" id="WP_005024870.1">
    <property type="nucleotide sequence ID" value="NZ_KE150238.1"/>
</dbReference>
<dbReference type="Pfam" id="PF02826">
    <property type="entry name" value="2-Hacid_dh_C"/>
    <property type="match status" value="1"/>
</dbReference>
<dbReference type="Pfam" id="PF00389">
    <property type="entry name" value="2-Hacid_dh"/>
    <property type="match status" value="1"/>
</dbReference>
<dbReference type="SUPFAM" id="SSF51735">
    <property type="entry name" value="NAD(P)-binding Rossmann-fold domains"/>
    <property type="match status" value="1"/>
</dbReference>
<keyword evidence="3" id="KW-0520">NAD</keyword>
<dbReference type="PANTHER" id="PTHR43761">
    <property type="entry name" value="D-ISOMER SPECIFIC 2-HYDROXYACID DEHYDROGENASE FAMILY PROTEIN (AFU_ORTHOLOGUE AFUA_1G13630)"/>
    <property type="match status" value="1"/>
</dbReference>
<feature type="domain" description="D-isomer specific 2-hydroxyacid dehydrogenase NAD-binding" evidence="6">
    <location>
        <begin position="107"/>
        <end position="294"/>
    </location>
</feature>
<dbReference type="STRING" id="563192.HMPREF0179_00621"/>
<dbReference type="CDD" id="cd12162">
    <property type="entry name" value="2-Hacid_dh_4"/>
    <property type="match status" value="1"/>
</dbReference>
<evidence type="ECO:0000259" key="6">
    <source>
        <dbReference type="Pfam" id="PF02826"/>
    </source>
</evidence>
<dbReference type="GO" id="GO:0051287">
    <property type="term" value="F:NAD binding"/>
    <property type="evidence" value="ECO:0007669"/>
    <property type="project" value="InterPro"/>
</dbReference>
<evidence type="ECO:0000256" key="2">
    <source>
        <dbReference type="ARBA" id="ARBA00023002"/>
    </source>
</evidence>
<dbReference type="InterPro" id="IPR050418">
    <property type="entry name" value="D-iso_2-hydroxyacid_DH_PdxB"/>
</dbReference>
<dbReference type="PANTHER" id="PTHR43761:SF1">
    <property type="entry name" value="D-ISOMER SPECIFIC 2-HYDROXYACID DEHYDROGENASE CATALYTIC DOMAIN-CONTAINING PROTEIN-RELATED"/>
    <property type="match status" value="1"/>
</dbReference>
<dbReference type="eggNOG" id="COG1052">
    <property type="taxonomic scope" value="Bacteria"/>
</dbReference>
<accession>E5Y360</accession>
<evidence type="ECO:0000259" key="5">
    <source>
        <dbReference type="Pfam" id="PF00389"/>
    </source>
</evidence>
<gene>
    <name evidence="7" type="ORF">HMPREF0179_00621</name>
</gene>
<organism evidence="7 8">
    <name type="scientific">Bilophila wadsworthia (strain 3_1_6)</name>
    <dbReference type="NCBI Taxonomy" id="563192"/>
    <lineage>
        <taxon>Bacteria</taxon>
        <taxon>Pseudomonadati</taxon>
        <taxon>Thermodesulfobacteriota</taxon>
        <taxon>Desulfovibrionia</taxon>
        <taxon>Desulfovibrionales</taxon>
        <taxon>Desulfovibrionaceae</taxon>
        <taxon>Bilophila</taxon>
    </lineage>
</organism>
<evidence type="ECO:0000256" key="3">
    <source>
        <dbReference type="ARBA" id="ARBA00023027"/>
    </source>
</evidence>
<evidence type="ECO:0000256" key="4">
    <source>
        <dbReference type="RuleBase" id="RU003719"/>
    </source>
</evidence>
<proteinExistence type="inferred from homology"/>
<dbReference type="OrthoDB" id="9793626at2"/>
<dbReference type="FunFam" id="3.40.50.720:FF:000203">
    <property type="entry name" value="D-3-phosphoglycerate dehydrogenase (SerA)"/>
    <property type="match status" value="1"/>
</dbReference>
<dbReference type="InterPro" id="IPR036291">
    <property type="entry name" value="NAD(P)-bd_dom_sf"/>
</dbReference>
<evidence type="ECO:0000313" key="8">
    <source>
        <dbReference type="Proteomes" id="UP000006034"/>
    </source>
</evidence>
<reference evidence="7 8" key="1">
    <citation type="submission" date="2010-10" db="EMBL/GenBank/DDBJ databases">
        <authorList>
            <consortium name="The Broad Institute Genome Sequencing Platform"/>
            <person name="Ward D."/>
            <person name="Earl A."/>
            <person name="Feldgarden M."/>
            <person name="Young S.K."/>
            <person name="Gargeya S."/>
            <person name="Zeng Q."/>
            <person name="Alvarado L."/>
            <person name="Berlin A."/>
            <person name="Bochicchio J."/>
            <person name="Chapman S.B."/>
            <person name="Chen Z."/>
            <person name="Freedman E."/>
            <person name="Gellesch M."/>
            <person name="Goldberg J."/>
            <person name="Griggs A."/>
            <person name="Gujja S."/>
            <person name="Heilman E."/>
            <person name="Heiman D."/>
            <person name="Howarth C."/>
            <person name="Mehta T."/>
            <person name="Neiman D."/>
            <person name="Pearson M."/>
            <person name="Roberts A."/>
            <person name="Saif S."/>
            <person name="Shea T."/>
            <person name="Shenoy N."/>
            <person name="Sisk P."/>
            <person name="Stolte C."/>
            <person name="Sykes S."/>
            <person name="White J."/>
            <person name="Yandava C."/>
            <person name="Allen-Vercoe E."/>
            <person name="Sibley C."/>
            <person name="Ambrose C.E."/>
            <person name="Strauss J."/>
            <person name="Daigneault M."/>
            <person name="Haas B."/>
            <person name="Nusbaum C."/>
            <person name="Birren B."/>
        </authorList>
    </citation>
    <scope>NUCLEOTIDE SEQUENCE [LARGE SCALE GENOMIC DNA]</scope>
    <source>
        <strain evidence="7 8">3_1_6</strain>
    </source>
</reference>
<protein>
    <submittedName>
        <fullName evidence="7">Glycerate dehydrogenase</fullName>
    </submittedName>
</protein>